<gene>
    <name evidence="1" type="ORF">BDU57DRAFT_523808</name>
</gene>
<evidence type="ECO:0000313" key="1">
    <source>
        <dbReference type="EMBL" id="KAF1911801.1"/>
    </source>
</evidence>
<reference evidence="1" key="1">
    <citation type="journal article" date="2020" name="Stud. Mycol.">
        <title>101 Dothideomycetes genomes: a test case for predicting lifestyles and emergence of pathogens.</title>
        <authorList>
            <person name="Haridas S."/>
            <person name="Albert R."/>
            <person name="Binder M."/>
            <person name="Bloem J."/>
            <person name="Labutti K."/>
            <person name="Salamov A."/>
            <person name="Andreopoulos B."/>
            <person name="Baker S."/>
            <person name="Barry K."/>
            <person name="Bills G."/>
            <person name="Bluhm B."/>
            <person name="Cannon C."/>
            <person name="Castanera R."/>
            <person name="Culley D."/>
            <person name="Daum C."/>
            <person name="Ezra D."/>
            <person name="Gonzalez J."/>
            <person name="Henrissat B."/>
            <person name="Kuo A."/>
            <person name="Liang C."/>
            <person name="Lipzen A."/>
            <person name="Lutzoni F."/>
            <person name="Magnuson J."/>
            <person name="Mondo S."/>
            <person name="Nolan M."/>
            <person name="Ohm R."/>
            <person name="Pangilinan J."/>
            <person name="Park H.-J."/>
            <person name="Ramirez L."/>
            <person name="Alfaro M."/>
            <person name="Sun H."/>
            <person name="Tritt A."/>
            <person name="Yoshinaga Y."/>
            <person name="Zwiers L.-H."/>
            <person name="Turgeon B."/>
            <person name="Goodwin S."/>
            <person name="Spatafora J."/>
            <person name="Crous P."/>
            <person name="Grigoriev I."/>
        </authorList>
    </citation>
    <scope>NUCLEOTIDE SEQUENCE</scope>
    <source>
        <strain evidence="1">HMLAC05119</strain>
    </source>
</reference>
<sequence length="205" mass="23098">MSSTTPPGQAQYRSKGTDDVALLLRKDLGLNCAVEPSRVMRVTQESCLNASISDSECSQKNAPLKPSIPEIWSTKAENTANPTHEAKAPRYIKLRSEYTDSLSWTNDPRDLDLDGAFNELKPNLSNDFNVPGLRPILKDKYGDEMWILRDDAGVYYLWNMWEGHLARVTDKWTKGSELVSTEDIVDNILSNLSWVEDDAVTVFKD</sequence>
<proteinExistence type="predicted"/>
<dbReference type="OrthoDB" id="5055014at2759"/>
<dbReference type="EMBL" id="ML979142">
    <property type="protein sequence ID" value="KAF1911801.1"/>
    <property type="molecule type" value="Genomic_DNA"/>
</dbReference>
<dbReference type="Proteomes" id="UP000800096">
    <property type="component" value="Unassembled WGS sequence"/>
</dbReference>
<keyword evidence="2" id="KW-1185">Reference proteome</keyword>
<protein>
    <submittedName>
        <fullName evidence="1">Uncharacterized protein</fullName>
    </submittedName>
</protein>
<dbReference type="AlphaFoldDB" id="A0A6A5Q7R5"/>
<accession>A0A6A5Q7R5</accession>
<organism evidence="1 2">
    <name type="scientific">Ampelomyces quisqualis</name>
    <name type="common">Powdery mildew agent</name>
    <dbReference type="NCBI Taxonomy" id="50730"/>
    <lineage>
        <taxon>Eukaryota</taxon>
        <taxon>Fungi</taxon>
        <taxon>Dikarya</taxon>
        <taxon>Ascomycota</taxon>
        <taxon>Pezizomycotina</taxon>
        <taxon>Dothideomycetes</taxon>
        <taxon>Pleosporomycetidae</taxon>
        <taxon>Pleosporales</taxon>
        <taxon>Pleosporineae</taxon>
        <taxon>Phaeosphaeriaceae</taxon>
        <taxon>Ampelomyces</taxon>
    </lineage>
</organism>
<name>A0A6A5Q7R5_AMPQU</name>
<evidence type="ECO:0000313" key="2">
    <source>
        <dbReference type="Proteomes" id="UP000800096"/>
    </source>
</evidence>